<dbReference type="RefSeq" id="WP_344625614.1">
    <property type="nucleotide sequence ID" value="NZ_BAAALD010000048.1"/>
</dbReference>
<dbReference type="PROSITE" id="PS50801">
    <property type="entry name" value="STAS"/>
    <property type="match status" value="1"/>
</dbReference>
<evidence type="ECO:0000313" key="3">
    <source>
        <dbReference type="Proteomes" id="UP001499987"/>
    </source>
</evidence>
<dbReference type="Gene3D" id="3.30.750.24">
    <property type="entry name" value="STAS domain"/>
    <property type="match status" value="1"/>
</dbReference>
<accession>A0ABP4EB83</accession>
<gene>
    <name evidence="2" type="ORF">GCM10009663_46760</name>
</gene>
<dbReference type="SUPFAM" id="SSF52091">
    <property type="entry name" value="SpoIIaa-like"/>
    <property type="match status" value="1"/>
</dbReference>
<evidence type="ECO:0000313" key="2">
    <source>
        <dbReference type="EMBL" id="GAA1098596.1"/>
    </source>
</evidence>
<evidence type="ECO:0000259" key="1">
    <source>
        <dbReference type="PROSITE" id="PS50801"/>
    </source>
</evidence>
<feature type="domain" description="STAS" evidence="1">
    <location>
        <begin position="28"/>
        <end position="139"/>
    </location>
</feature>
<sequence length="139" mass="14199">MLPHDGRRTPERPDASPLGVRTLADGALSLQLAAGGPVTLLLMAGTLDDRCAVDLPEALLSAARACPDGLALDLRAVVACDEAGVAALARACEYARKSGHTVGLAASTAGLDRLMVLTDTLQLVADHLDIGPDAVRAPV</sequence>
<name>A0ABP4EB83_9ACTN</name>
<comment type="caution">
    <text evidence="2">The sequence shown here is derived from an EMBL/GenBank/DDBJ whole genome shotgun (WGS) entry which is preliminary data.</text>
</comment>
<proteinExistence type="predicted"/>
<dbReference type="InterPro" id="IPR002645">
    <property type="entry name" value="STAS_dom"/>
</dbReference>
<protein>
    <recommendedName>
        <fullName evidence="1">STAS domain-containing protein</fullName>
    </recommendedName>
</protein>
<dbReference type="InterPro" id="IPR036513">
    <property type="entry name" value="STAS_dom_sf"/>
</dbReference>
<dbReference type="EMBL" id="BAAALD010000048">
    <property type="protein sequence ID" value="GAA1098596.1"/>
    <property type="molecule type" value="Genomic_DNA"/>
</dbReference>
<organism evidence="2 3">
    <name type="scientific">Kitasatospora arboriphila</name>
    <dbReference type="NCBI Taxonomy" id="258052"/>
    <lineage>
        <taxon>Bacteria</taxon>
        <taxon>Bacillati</taxon>
        <taxon>Actinomycetota</taxon>
        <taxon>Actinomycetes</taxon>
        <taxon>Kitasatosporales</taxon>
        <taxon>Streptomycetaceae</taxon>
        <taxon>Kitasatospora</taxon>
    </lineage>
</organism>
<dbReference type="Proteomes" id="UP001499987">
    <property type="component" value="Unassembled WGS sequence"/>
</dbReference>
<reference evidence="3" key="1">
    <citation type="journal article" date="2019" name="Int. J. Syst. Evol. Microbiol.">
        <title>The Global Catalogue of Microorganisms (GCM) 10K type strain sequencing project: providing services to taxonomists for standard genome sequencing and annotation.</title>
        <authorList>
            <consortium name="The Broad Institute Genomics Platform"/>
            <consortium name="The Broad Institute Genome Sequencing Center for Infectious Disease"/>
            <person name="Wu L."/>
            <person name="Ma J."/>
        </authorList>
    </citation>
    <scope>NUCLEOTIDE SEQUENCE [LARGE SCALE GENOMIC DNA]</scope>
    <source>
        <strain evidence="3">JCM 13002</strain>
    </source>
</reference>
<keyword evidence="3" id="KW-1185">Reference proteome</keyword>